<dbReference type="SUPFAM" id="SSF54001">
    <property type="entry name" value="Cysteine proteinases"/>
    <property type="match status" value="1"/>
</dbReference>
<dbReference type="Proteomes" id="UP000198287">
    <property type="component" value="Unassembled WGS sequence"/>
</dbReference>
<accession>A0A226EB01</accession>
<dbReference type="Gene3D" id="3.90.70.10">
    <property type="entry name" value="Cysteine proteinases"/>
    <property type="match status" value="1"/>
</dbReference>
<dbReference type="InterPro" id="IPR036465">
    <property type="entry name" value="vWFA_dom_sf"/>
</dbReference>
<dbReference type="EMBL" id="LNIX01000005">
    <property type="protein sequence ID" value="OXA54703.1"/>
    <property type="molecule type" value="Genomic_DNA"/>
</dbReference>
<dbReference type="GO" id="GO:0032991">
    <property type="term" value="C:protein-containing complex"/>
    <property type="evidence" value="ECO:0007669"/>
    <property type="project" value="UniProtKB-ARBA"/>
</dbReference>
<proteinExistence type="predicted"/>
<evidence type="ECO:0008006" key="3">
    <source>
        <dbReference type="Google" id="ProtNLM"/>
    </source>
</evidence>
<dbReference type="InterPro" id="IPR038765">
    <property type="entry name" value="Papain-like_cys_pep_sf"/>
</dbReference>
<dbReference type="OrthoDB" id="5986014at2759"/>
<name>A0A226EB01_FOLCA</name>
<gene>
    <name evidence="1" type="ORF">Fcan01_10566</name>
</gene>
<comment type="caution">
    <text evidence="1">The sequence shown here is derived from an EMBL/GenBank/DDBJ whole genome shotgun (WGS) entry which is preliminary data.</text>
</comment>
<reference evidence="1 2" key="1">
    <citation type="submission" date="2015-12" db="EMBL/GenBank/DDBJ databases">
        <title>The genome of Folsomia candida.</title>
        <authorList>
            <person name="Faddeeva A."/>
            <person name="Derks M.F."/>
            <person name="Anvar Y."/>
            <person name="Smit S."/>
            <person name="Van Straalen N."/>
            <person name="Roelofs D."/>
        </authorList>
    </citation>
    <scope>NUCLEOTIDE SEQUENCE [LARGE SCALE GENOMIC DNA]</scope>
    <source>
        <strain evidence="1 2">VU population</strain>
        <tissue evidence="1">Whole body</tissue>
    </source>
</reference>
<keyword evidence="2" id="KW-1185">Reference proteome</keyword>
<protein>
    <recommendedName>
        <fullName evidence="3">VWFA domain-containing protein</fullName>
    </recommendedName>
</protein>
<evidence type="ECO:0000313" key="1">
    <source>
        <dbReference type="EMBL" id="OXA54703.1"/>
    </source>
</evidence>
<dbReference type="CDD" id="cd00198">
    <property type="entry name" value="vWFA"/>
    <property type="match status" value="1"/>
</dbReference>
<dbReference type="SUPFAM" id="SSF53300">
    <property type="entry name" value="vWA-like"/>
    <property type="match status" value="1"/>
</dbReference>
<sequence length="616" mass="68773">MSTTLIGFLLDVSGSMRDSLALKQTSSTTEKELTRAEYTIRKVLKICENEENRTKNDDIFILAFGLRGNNCCDLVQLLELVDPNKDRLPDPKRSLIEFLKANGAPYSEKYVTSYVQENQARFLCKVFASKPKEARLIANELPVQCRSGLASKATNTAGYFTSWKILRRFGLDPIQNSEKSLQYVAQLIRSFVKPGESPNSNVITKQQLEKLMDDIEPYTYDMTPMCRALKIAIDTFDRSSHTEKVLALVTDGDATDGDPTRFAAPLASRKIQVLTVLLTSNNIPFPRKLYFDLDPNWVPAHKKMFALSSAVDNTNSALSILLERGWELSPRGKNRLFVQANHPVIVDEFTAVLNQMFTRGSAVWNMFSRVSLGMYINSSKLELEPNDQIGGACYANAVAAALHLATRRVWGRSGGHPEFDDMLKQIVAEFGSDGAQTAMRRPIVARFSLSKRKKGQVNVRDQWDDFGEFFKKNPTGILKSKDIGNHNTGAYGGHAVLLVKCEPDGLVFMNSWGTGWADGGFFRVENADVLGLKFYDVFFLESDLKPEEIQAYKNKGVETLETLLARLPEHVKQLPYVCPLCKRSSPAASFNGGIVSVECPKCKKRFEPAPIGLMLG</sequence>
<dbReference type="Gene3D" id="3.40.50.410">
    <property type="entry name" value="von Willebrand factor, type A domain"/>
    <property type="match status" value="1"/>
</dbReference>
<evidence type="ECO:0000313" key="2">
    <source>
        <dbReference type="Proteomes" id="UP000198287"/>
    </source>
</evidence>
<dbReference type="OMA" id="QARFLCK"/>
<dbReference type="AlphaFoldDB" id="A0A226EB01"/>
<organism evidence="1 2">
    <name type="scientific">Folsomia candida</name>
    <name type="common">Springtail</name>
    <dbReference type="NCBI Taxonomy" id="158441"/>
    <lineage>
        <taxon>Eukaryota</taxon>
        <taxon>Metazoa</taxon>
        <taxon>Ecdysozoa</taxon>
        <taxon>Arthropoda</taxon>
        <taxon>Hexapoda</taxon>
        <taxon>Collembola</taxon>
        <taxon>Entomobryomorpha</taxon>
        <taxon>Isotomoidea</taxon>
        <taxon>Isotomidae</taxon>
        <taxon>Proisotominae</taxon>
        <taxon>Folsomia</taxon>
    </lineage>
</organism>